<dbReference type="AlphaFoldDB" id="A0A927ITU2"/>
<gene>
    <name evidence="2" type="ORF">IC608_12255</name>
</gene>
<evidence type="ECO:0000256" key="1">
    <source>
        <dbReference type="SAM" id="SignalP"/>
    </source>
</evidence>
<comment type="caution">
    <text evidence="2">The sequence shown here is derived from an EMBL/GenBank/DDBJ whole genome shotgun (WGS) entry which is preliminary data.</text>
</comment>
<dbReference type="InterPro" id="IPR007410">
    <property type="entry name" value="LpqE-like"/>
</dbReference>
<protein>
    <submittedName>
        <fullName evidence="2">Copper chaperone PCu(A)C</fullName>
    </submittedName>
</protein>
<dbReference type="SUPFAM" id="SSF110087">
    <property type="entry name" value="DR1885-like metal-binding protein"/>
    <property type="match status" value="1"/>
</dbReference>
<organism evidence="2 3">
    <name type="scientific">Devosia oryzisoli</name>
    <dbReference type="NCBI Taxonomy" id="2774138"/>
    <lineage>
        <taxon>Bacteria</taxon>
        <taxon>Pseudomonadati</taxon>
        <taxon>Pseudomonadota</taxon>
        <taxon>Alphaproteobacteria</taxon>
        <taxon>Hyphomicrobiales</taxon>
        <taxon>Devosiaceae</taxon>
        <taxon>Devosia</taxon>
    </lineage>
</organism>
<keyword evidence="3" id="KW-1185">Reference proteome</keyword>
<dbReference type="InterPro" id="IPR058248">
    <property type="entry name" value="Lxx211020-like"/>
</dbReference>
<dbReference type="EMBL" id="JACYFU010000003">
    <property type="protein sequence ID" value="MBD8066242.1"/>
    <property type="molecule type" value="Genomic_DNA"/>
</dbReference>
<dbReference type="Proteomes" id="UP000654108">
    <property type="component" value="Unassembled WGS sequence"/>
</dbReference>
<dbReference type="Gene3D" id="2.60.40.1890">
    <property type="entry name" value="PCu(A)C copper chaperone"/>
    <property type="match status" value="1"/>
</dbReference>
<dbReference type="RefSeq" id="WP_191775746.1">
    <property type="nucleotide sequence ID" value="NZ_JACYFU010000003.1"/>
</dbReference>
<dbReference type="InterPro" id="IPR036182">
    <property type="entry name" value="PCuAC_sf"/>
</dbReference>
<keyword evidence="1" id="KW-0732">Signal</keyword>
<reference evidence="2" key="1">
    <citation type="submission" date="2020-09" db="EMBL/GenBank/DDBJ databases">
        <title>Genome seq and assembly of Devosia sp.</title>
        <authorList>
            <person name="Chhetri G."/>
        </authorList>
    </citation>
    <scope>NUCLEOTIDE SEQUENCE</scope>
    <source>
        <strain evidence="2">PTR5</strain>
    </source>
</reference>
<sequence length="176" mass="17758">MIRTLACAAILAAAFAAQPLPAFAQSTAPTATQHDAASVAVGSIAISGAFTRATLPNAPVAGGFFTLTNTGSQDDRLVSASADFADVAQIHAMAMQGDVMKMGQLKDGLVIPAGETVTLAPGGYHLMFMGLKHPLVEGETVAVTLTFEKAGSVTLDLPIGDPAADAPMAGMDHGGH</sequence>
<name>A0A927ITU2_9HYPH</name>
<dbReference type="PANTHER" id="PTHR36302">
    <property type="entry name" value="BLR7088 PROTEIN"/>
    <property type="match status" value="1"/>
</dbReference>
<feature type="signal peptide" evidence="1">
    <location>
        <begin position="1"/>
        <end position="24"/>
    </location>
</feature>
<accession>A0A927ITU2</accession>
<evidence type="ECO:0000313" key="3">
    <source>
        <dbReference type="Proteomes" id="UP000654108"/>
    </source>
</evidence>
<dbReference type="PANTHER" id="PTHR36302:SF1">
    <property type="entry name" value="COPPER CHAPERONE PCU(A)C"/>
    <property type="match status" value="1"/>
</dbReference>
<proteinExistence type="predicted"/>
<evidence type="ECO:0000313" key="2">
    <source>
        <dbReference type="EMBL" id="MBD8066242.1"/>
    </source>
</evidence>
<feature type="chain" id="PRO_5037635202" evidence="1">
    <location>
        <begin position="25"/>
        <end position="176"/>
    </location>
</feature>
<dbReference type="Pfam" id="PF04314">
    <property type="entry name" value="PCuAC"/>
    <property type="match status" value="1"/>
</dbReference>